<name>A0ABY9J6L6_9ACTN</name>
<dbReference type="Pfam" id="PF00106">
    <property type="entry name" value="adh_short"/>
    <property type="match status" value="1"/>
</dbReference>
<keyword evidence="6" id="KW-1185">Reference proteome</keyword>
<dbReference type="SUPFAM" id="SSF51735">
    <property type="entry name" value="NAD(P)-binding Rossmann-fold domains"/>
    <property type="match status" value="1"/>
</dbReference>
<dbReference type="PRINTS" id="PR00081">
    <property type="entry name" value="GDHRDH"/>
</dbReference>
<dbReference type="PROSITE" id="PS00061">
    <property type="entry name" value="ADH_SHORT"/>
    <property type="match status" value="1"/>
</dbReference>
<keyword evidence="3" id="KW-0560">Oxidoreductase</keyword>
<dbReference type="InterPro" id="IPR002347">
    <property type="entry name" value="SDR_fam"/>
</dbReference>
<dbReference type="InterPro" id="IPR020904">
    <property type="entry name" value="Sc_DH/Rdtase_CS"/>
</dbReference>
<proteinExistence type="inferred from homology"/>
<evidence type="ECO:0000313" key="5">
    <source>
        <dbReference type="EMBL" id="WLQ61797.1"/>
    </source>
</evidence>
<dbReference type="PRINTS" id="PR00080">
    <property type="entry name" value="SDRFAMILY"/>
</dbReference>
<dbReference type="InterPro" id="IPR036291">
    <property type="entry name" value="NAD(P)-bd_dom_sf"/>
</dbReference>
<sequence length="242" mass="25306">MVAETGRTYALITGANKGLGREVARQLGLRGMTVLAGARDRSLGTRAVDELRESGIDAHFVQLDVDDEASASAAAKHVTAKFGQLDVLVNNAGIVEDDIAPSATTSAMAERIYRTNVLGVIATTHAMLPLLRASNAGRVVNLSSRLGSLAKAADLAAPHRALLAYNSSKAALNSLTLHYAREFAGTPLKINSATPGYVATDLNGHQGTRTVEEGARVVVDLATLDKDGPTGGFFDEDGPVAW</sequence>
<evidence type="ECO:0000313" key="6">
    <source>
        <dbReference type="Proteomes" id="UP001235744"/>
    </source>
</evidence>
<dbReference type="EMBL" id="CP120988">
    <property type="protein sequence ID" value="WLQ61797.1"/>
    <property type="molecule type" value="Genomic_DNA"/>
</dbReference>
<evidence type="ECO:0000256" key="4">
    <source>
        <dbReference type="RuleBase" id="RU000363"/>
    </source>
</evidence>
<keyword evidence="2" id="KW-0521">NADP</keyword>
<dbReference type="PANTHER" id="PTHR43490:SF99">
    <property type="entry name" value="SHORT-CHAIN DEHYDROGENASE_REDUCTASE"/>
    <property type="match status" value="1"/>
</dbReference>
<dbReference type="PANTHER" id="PTHR43490">
    <property type="entry name" value="(+)-NEOMENTHOL DEHYDROGENASE"/>
    <property type="match status" value="1"/>
</dbReference>
<dbReference type="Gene3D" id="3.40.50.720">
    <property type="entry name" value="NAD(P)-binding Rossmann-like Domain"/>
    <property type="match status" value="1"/>
</dbReference>
<organism evidence="5 6">
    <name type="scientific">Streptomyces poriferorum</name>
    <dbReference type="NCBI Taxonomy" id="2798799"/>
    <lineage>
        <taxon>Bacteria</taxon>
        <taxon>Bacillati</taxon>
        <taxon>Actinomycetota</taxon>
        <taxon>Actinomycetes</taxon>
        <taxon>Kitasatosporales</taxon>
        <taxon>Streptomycetaceae</taxon>
        <taxon>Streptomyces</taxon>
    </lineage>
</organism>
<gene>
    <name evidence="5" type="ORF">P8A19_24230</name>
</gene>
<evidence type="ECO:0000256" key="3">
    <source>
        <dbReference type="ARBA" id="ARBA00023002"/>
    </source>
</evidence>
<comment type="similarity">
    <text evidence="1 4">Belongs to the short-chain dehydrogenases/reductases (SDR) family.</text>
</comment>
<protein>
    <submittedName>
        <fullName evidence="5">SDR family oxidoreductase</fullName>
    </submittedName>
</protein>
<dbReference type="CDD" id="cd05324">
    <property type="entry name" value="carb_red_PTCR-like_SDR_c"/>
    <property type="match status" value="1"/>
</dbReference>
<evidence type="ECO:0000256" key="1">
    <source>
        <dbReference type="ARBA" id="ARBA00006484"/>
    </source>
</evidence>
<accession>A0ABY9J6L6</accession>
<dbReference type="InterPro" id="IPR045313">
    <property type="entry name" value="CBR1-like"/>
</dbReference>
<dbReference type="Proteomes" id="UP001235744">
    <property type="component" value="Chromosome"/>
</dbReference>
<evidence type="ECO:0000256" key="2">
    <source>
        <dbReference type="ARBA" id="ARBA00022857"/>
    </source>
</evidence>
<reference evidence="5 6" key="1">
    <citation type="submission" date="2023-03" db="EMBL/GenBank/DDBJ databases">
        <title>Isolation and description of six Streptomyces strains from soil environments, able to metabolize different microbial glucans.</title>
        <authorList>
            <person name="Widen T."/>
            <person name="Larsbrink J."/>
        </authorList>
    </citation>
    <scope>NUCLEOTIDE SEQUENCE [LARGE SCALE GENOMIC DNA]</scope>
    <source>
        <strain evidence="5 6">Alt2</strain>
    </source>
</reference>